<gene>
    <name evidence="1" type="ORF">VNO77_44676</name>
</gene>
<sequence length="73" mass="7973">MGEISTSIPHRSKSVWNLSVEGNSDNMCMHGSHFKALSMECDGPPELMIQTPNNDPQMHAFVGMGLQIATQIS</sequence>
<dbReference type="AlphaFoldDB" id="A0AAN9JYW3"/>
<comment type="caution">
    <text evidence="1">The sequence shown here is derived from an EMBL/GenBank/DDBJ whole genome shotgun (WGS) entry which is preliminary data.</text>
</comment>
<evidence type="ECO:0000313" key="1">
    <source>
        <dbReference type="EMBL" id="KAK7306721.1"/>
    </source>
</evidence>
<proteinExistence type="predicted"/>
<name>A0AAN9JYW3_CANGL</name>
<organism evidence="1 2">
    <name type="scientific">Canavalia gladiata</name>
    <name type="common">Sword bean</name>
    <name type="synonym">Dolichos gladiatus</name>
    <dbReference type="NCBI Taxonomy" id="3824"/>
    <lineage>
        <taxon>Eukaryota</taxon>
        <taxon>Viridiplantae</taxon>
        <taxon>Streptophyta</taxon>
        <taxon>Embryophyta</taxon>
        <taxon>Tracheophyta</taxon>
        <taxon>Spermatophyta</taxon>
        <taxon>Magnoliopsida</taxon>
        <taxon>eudicotyledons</taxon>
        <taxon>Gunneridae</taxon>
        <taxon>Pentapetalae</taxon>
        <taxon>rosids</taxon>
        <taxon>fabids</taxon>
        <taxon>Fabales</taxon>
        <taxon>Fabaceae</taxon>
        <taxon>Papilionoideae</taxon>
        <taxon>50 kb inversion clade</taxon>
        <taxon>NPAAA clade</taxon>
        <taxon>indigoferoid/millettioid clade</taxon>
        <taxon>Phaseoleae</taxon>
        <taxon>Canavalia</taxon>
    </lineage>
</organism>
<dbReference type="Proteomes" id="UP001367508">
    <property type="component" value="Unassembled WGS sequence"/>
</dbReference>
<dbReference type="EMBL" id="JAYMYQ010000011">
    <property type="protein sequence ID" value="KAK7306721.1"/>
    <property type="molecule type" value="Genomic_DNA"/>
</dbReference>
<reference evidence="1 2" key="1">
    <citation type="submission" date="2024-01" db="EMBL/GenBank/DDBJ databases">
        <title>The genomes of 5 underutilized Papilionoideae crops provide insights into root nodulation and disease resistanc.</title>
        <authorList>
            <person name="Jiang F."/>
        </authorList>
    </citation>
    <scope>NUCLEOTIDE SEQUENCE [LARGE SCALE GENOMIC DNA]</scope>
    <source>
        <strain evidence="1">LVBAO_FW01</strain>
        <tissue evidence="1">Leaves</tissue>
    </source>
</reference>
<protein>
    <submittedName>
        <fullName evidence="1">Uncharacterized protein</fullName>
    </submittedName>
</protein>
<accession>A0AAN9JYW3</accession>
<keyword evidence="2" id="KW-1185">Reference proteome</keyword>
<evidence type="ECO:0000313" key="2">
    <source>
        <dbReference type="Proteomes" id="UP001367508"/>
    </source>
</evidence>